<dbReference type="OrthoDB" id="247013at2759"/>
<accession>A0A9P6WHT2</accession>
<evidence type="ECO:0008006" key="3">
    <source>
        <dbReference type="Google" id="ProtNLM"/>
    </source>
</evidence>
<sequence length="227" mass="25555">MGNDGGTIPTRQEILNFSLKKLGNTSNASSNSATTISKLLNSYKYCALSNNKLESPIISDAYGKLYNKEAVLLDLIENKHNDVKNKDFTSINDFVTLKIDIKHNHLNCIVSNTSIDLNNDNPKDLKLSDIQFSYIVPCGCTMNTKILKGLISSDHEIIKCPSCSNPFRSSDIIDINSQDEKVKEVLKERLNRLLQSGFYHNLKKIKPKKKHKIKQDSIPTKRIKNSS</sequence>
<reference evidence="1" key="1">
    <citation type="submission" date="2020-11" db="EMBL/GenBank/DDBJ databases">
        <title>Kefir isolates.</title>
        <authorList>
            <person name="Marcisauskas S."/>
            <person name="Kim Y."/>
            <person name="Blasche S."/>
        </authorList>
    </citation>
    <scope>NUCLEOTIDE SEQUENCE</scope>
    <source>
        <strain evidence="1">Olga-1</strain>
    </source>
</reference>
<evidence type="ECO:0000313" key="1">
    <source>
        <dbReference type="EMBL" id="KAG0687385.1"/>
    </source>
</evidence>
<proteinExistence type="predicted"/>
<protein>
    <recommendedName>
        <fullName evidence="3">Replication termination factor 2</fullName>
    </recommendedName>
</protein>
<dbReference type="Proteomes" id="UP000697127">
    <property type="component" value="Unassembled WGS sequence"/>
</dbReference>
<gene>
    <name evidence="1" type="ORF">C6P40_002406</name>
</gene>
<dbReference type="AlphaFoldDB" id="A0A9P6WHT2"/>
<keyword evidence="2" id="KW-1185">Reference proteome</keyword>
<organism evidence="1 2">
    <name type="scientific">Pichia californica</name>
    <dbReference type="NCBI Taxonomy" id="460514"/>
    <lineage>
        <taxon>Eukaryota</taxon>
        <taxon>Fungi</taxon>
        <taxon>Dikarya</taxon>
        <taxon>Ascomycota</taxon>
        <taxon>Saccharomycotina</taxon>
        <taxon>Pichiomycetes</taxon>
        <taxon>Pichiales</taxon>
        <taxon>Pichiaceae</taxon>
        <taxon>Pichia</taxon>
    </lineage>
</organism>
<comment type="caution">
    <text evidence="1">The sequence shown here is derived from an EMBL/GenBank/DDBJ whole genome shotgun (WGS) entry which is preliminary data.</text>
</comment>
<name>A0A9P6WHT2_9ASCO</name>
<dbReference type="PANTHER" id="PTHR12775">
    <property type="entry name" value="PROTEIN C20ORF43 HOMOLOG"/>
    <property type="match status" value="1"/>
</dbReference>
<dbReference type="InterPro" id="IPR006735">
    <property type="entry name" value="Rtf2"/>
</dbReference>
<dbReference type="GO" id="GO:0005634">
    <property type="term" value="C:nucleus"/>
    <property type="evidence" value="ECO:0007669"/>
    <property type="project" value="TreeGrafter"/>
</dbReference>
<dbReference type="EMBL" id="PUHW01000269">
    <property type="protein sequence ID" value="KAG0687385.1"/>
    <property type="molecule type" value="Genomic_DNA"/>
</dbReference>
<dbReference type="PANTHER" id="PTHR12775:SF0">
    <property type="entry name" value="REPLICATION TERMINATION FACTOR 2"/>
    <property type="match status" value="1"/>
</dbReference>
<dbReference type="GO" id="GO:0006274">
    <property type="term" value="P:DNA replication termination"/>
    <property type="evidence" value="ECO:0007669"/>
    <property type="project" value="TreeGrafter"/>
</dbReference>
<dbReference type="Pfam" id="PF04641">
    <property type="entry name" value="Rtf2"/>
    <property type="match status" value="1"/>
</dbReference>
<evidence type="ECO:0000313" key="2">
    <source>
        <dbReference type="Proteomes" id="UP000697127"/>
    </source>
</evidence>